<name>A0A2M7SD69_9BACT</name>
<proteinExistence type="predicted"/>
<dbReference type="PANTHER" id="PTHR43751:SF3">
    <property type="entry name" value="SULFATASE N-TERMINAL DOMAIN-CONTAINING PROTEIN"/>
    <property type="match status" value="1"/>
</dbReference>
<dbReference type="InterPro" id="IPR000917">
    <property type="entry name" value="Sulfatase_N"/>
</dbReference>
<dbReference type="AlphaFoldDB" id="A0A2M7SD69"/>
<dbReference type="SUPFAM" id="SSF53649">
    <property type="entry name" value="Alkaline phosphatase-like"/>
    <property type="match status" value="1"/>
</dbReference>
<dbReference type="EMBL" id="PFMR01000135">
    <property type="protein sequence ID" value="PIZ17213.1"/>
    <property type="molecule type" value="Genomic_DNA"/>
</dbReference>
<dbReference type="PANTHER" id="PTHR43751">
    <property type="entry name" value="SULFATASE"/>
    <property type="match status" value="1"/>
</dbReference>
<accession>A0A2M7SD69</accession>
<organism evidence="2 3">
    <name type="scientific">Candidatus Desantisbacteria bacterium CG_4_10_14_0_8_um_filter_48_22</name>
    <dbReference type="NCBI Taxonomy" id="1974543"/>
    <lineage>
        <taxon>Bacteria</taxon>
        <taxon>Candidatus Desantisiibacteriota</taxon>
    </lineage>
</organism>
<protein>
    <submittedName>
        <fullName evidence="2">Arylsulfatase</fullName>
    </submittedName>
</protein>
<gene>
    <name evidence="2" type="ORF">COY52_04975</name>
</gene>
<dbReference type="Pfam" id="PF00884">
    <property type="entry name" value="Sulfatase"/>
    <property type="match status" value="1"/>
</dbReference>
<comment type="caution">
    <text evidence="2">The sequence shown here is derived from an EMBL/GenBank/DDBJ whole genome shotgun (WGS) entry which is preliminary data.</text>
</comment>
<evidence type="ECO:0000259" key="1">
    <source>
        <dbReference type="Pfam" id="PF00884"/>
    </source>
</evidence>
<dbReference type="CDD" id="cd16148">
    <property type="entry name" value="sulfatase_like"/>
    <property type="match status" value="1"/>
</dbReference>
<reference evidence="3" key="1">
    <citation type="submission" date="2017-09" db="EMBL/GenBank/DDBJ databases">
        <title>Depth-based differentiation of microbial function through sediment-hosted aquifers and enrichment of novel symbionts in the deep terrestrial subsurface.</title>
        <authorList>
            <person name="Probst A.J."/>
            <person name="Ladd B."/>
            <person name="Jarett J.K."/>
            <person name="Geller-Mcgrath D.E."/>
            <person name="Sieber C.M.K."/>
            <person name="Emerson J.B."/>
            <person name="Anantharaman K."/>
            <person name="Thomas B.C."/>
            <person name="Malmstrom R."/>
            <person name="Stieglmeier M."/>
            <person name="Klingl A."/>
            <person name="Woyke T."/>
            <person name="Ryan C.M."/>
            <person name="Banfield J.F."/>
        </authorList>
    </citation>
    <scope>NUCLEOTIDE SEQUENCE [LARGE SCALE GENOMIC DNA]</scope>
</reference>
<dbReference type="Proteomes" id="UP000229307">
    <property type="component" value="Unassembled WGS sequence"/>
</dbReference>
<dbReference type="Gene3D" id="3.40.720.10">
    <property type="entry name" value="Alkaline Phosphatase, subunit A"/>
    <property type="match status" value="1"/>
</dbReference>
<evidence type="ECO:0000313" key="2">
    <source>
        <dbReference type="EMBL" id="PIZ17213.1"/>
    </source>
</evidence>
<sequence>MRIVYFDLDCLRPDHLSQYGYLRNTSPSLDRITGDAVIFNRCYTSNSPCAPSRAALFSGRFGINNGVIGHHGYGEKFNYPGDSFWHDPSKPMLMRWLRLRGVKTVSFSSFADRHTAWWFCSGWSELHTFTNKQGQETADEVNRAVLPWLKVHAKDDNYFLHVHYWDIHSHYRLDEKQYRKFADKPAPDWPDEKAIKDNTGIYGPRTALDLYTGYPDEDRAPVKGMPDKITNREEFKMLIDGYDAAINFVDRHIGELLDVFESQGVLEDTVFIVSSDHGDCFGEMGQYMDHWVGAEPIHNIPLMIRIPGVTKKSKCAEYVYNLDLAPTLCDLYDFPVPGKWDGRSFIDAIKGKPFAGRETLVWDHGHGSLMRCARTKKWLFTKILHPGFYPFEEPYMLHDMENDVHQTQNVADKNPQIVKEMQEIIADWHEEQMNKHGPHDDNLQQMVPVGFLKWYSLRRMIDRLKKTGRADQVEGLVKRLQKYHKDL</sequence>
<dbReference type="InterPro" id="IPR052701">
    <property type="entry name" value="GAG_Ulvan_Degrading_Sulfatases"/>
</dbReference>
<feature type="domain" description="Sulfatase N-terminal" evidence="1">
    <location>
        <begin position="8"/>
        <end position="332"/>
    </location>
</feature>
<dbReference type="InterPro" id="IPR017850">
    <property type="entry name" value="Alkaline_phosphatase_core_sf"/>
</dbReference>
<evidence type="ECO:0000313" key="3">
    <source>
        <dbReference type="Proteomes" id="UP000229307"/>
    </source>
</evidence>